<reference evidence="1" key="1">
    <citation type="submission" date="2021-08" db="EMBL/GenBank/DDBJ databases">
        <title>The first chromosome-level gecko genome reveals the dynamic sex chromosomes of Neotropical dwarf geckos (Sphaerodactylidae: Sphaerodactylus).</title>
        <authorList>
            <person name="Pinto B.J."/>
            <person name="Keating S.E."/>
            <person name="Gamble T."/>
        </authorList>
    </citation>
    <scope>NUCLEOTIDE SEQUENCE</scope>
    <source>
        <strain evidence="1">TG3544</strain>
    </source>
</reference>
<sequence>MADSSSESDTFHRRVGRRCPVRAQCSSRIRIRGTEDVTEKIHTLASTLQDTNRNLRQVDQMLGQYHERAQIK</sequence>
<protein>
    <submittedName>
        <fullName evidence="1">Uncharacterized protein</fullName>
    </submittedName>
</protein>
<proteinExistence type="predicted"/>
<organism evidence="1 2">
    <name type="scientific">Sphaerodactylus townsendi</name>
    <dbReference type="NCBI Taxonomy" id="933632"/>
    <lineage>
        <taxon>Eukaryota</taxon>
        <taxon>Metazoa</taxon>
        <taxon>Chordata</taxon>
        <taxon>Craniata</taxon>
        <taxon>Vertebrata</taxon>
        <taxon>Euteleostomi</taxon>
        <taxon>Lepidosauria</taxon>
        <taxon>Squamata</taxon>
        <taxon>Bifurcata</taxon>
        <taxon>Gekkota</taxon>
        <taxon>Sphaerodactylidae</taxon>
        <taxon>Sphaerodactylus</taxon>
    </lineage>
</organism>
<name>A0ACB8G588_9SAUR</name>
<dbReference type="Proteomes" id="UP000827872">
    <property type="component" value="Linkage Group LG02"/>
</dbReference>
<dbReference type="EMBL" id="CM037615">
    <property type="protein sequence ID" value="KAH8014732.1"/>
    <property type="molecule type" value="Genomic_DNA"/>
</dbReference>
<evidence type="ECO:0000313" key="1">
    <source>
        <dbReference type="EMBL" id="KAH8014732.1"/>
    </source>
</evidence>
<accession>A0ACB8G588</accession>
<evidence type="ECO:0000313" key="2">
    <source>
        <dbReference type="Proteomes" id="UP000827872"/>
    </source>
</evidence>
<keyword evidence="2" id="KW-1185">Reference proteome</keyword>
<comment type="caution">
    <text evidence="1">The sequence shown here is derived from an EMBL/GenBank/DDBJ whole genome shotgun (WGS) entry which is preliminary data.</text>
</comment>
<gene>
    <name evidence="1" type="ORF">K3G42_031210</name>
</gene>